<dbReference type="AlphaFoldDB" id="A0A061BHS9"/>
<feature type="compositionally biased region" description="Basic and acidic residues" evidence="1">
    <location>
        <begin position="436"/>
        <end position="457"/>
    </location>
</feature>
<sequence length="479" mass="52892">MPDTLSPPSQASGNSNASHLSQSKKASLAEATAVKLITHPFDPHAYTRAVHLCNSTGQLPVEEKVDEEEQPGRAPGKKKKVAKIDMAAASQAPYFETFDGTDGHTYIHRECAVTGIAQSGRLEVAHLVAREVGDTVGTLVNAGVLPKGSVHDDPWNKVPLCHDIHNALDHQHLSLAPIEDEVIARLVAEIRYQEMRCDEDPVRPPFSLFYARLDGRPVFVELFFDVDSRRKYILRWTTWDDDSSSMWSTRRTQEEMLATAHRPGLPPFLFYCSGNAVIATMRKRIAQLEPAPDEIVERTAILQALVQDLWALWMLTDAAKGKQRAQRAATALRRHFPNSPYTALLDAPGFTYDQIPLPSPSTYTDTGGYFIRAYANGKSAPLLRPLAIADDHDEALSASNDSASCSSDAASSSPHPSLTAYETLDESTAFAQSDESFSKDETSHGGESFETRTFEKGGQRAKWELSEWLQEQQVEQTAV</sequence>
<dbReference type="InterPro" id="IPR003615">
    <property type="entry name" value="HNH_nuc"/>
</dbReference>
<evidence type="ECO:0000256" key="1">
    <source>
        <dbReference type="SAM" id="MobiDB-lite"/>
    </source>
</evidence>
<reference evidence="3" key="1">
    <citation type="journal article" date="2014" name="Genome Announc.">
        <title>Draft genome sequence of Rhodosporidium toruloides CECT1137, an oleaginous yeast of biotechnological interest.</title>
        <authorList>
            <person name="Morin N."/>
            <person name="Calcas X."/>
            <person name="Devillers H."/>
            <person name="Durrens P."/>
            <person name="Sherman D.J."/>
            <person name="Nicaud J.-M."/>
            <person name="Neuveglise C."/>
        </authorList>
    </citation>
    <scope>NUCLEOTIDE SEQUENCE</scope>
    <source>
        <strain evidence="3">CECT1137</strain>
    </source>
</reference>
<dbReference type="OrthoDB" id="2525455at2759"/>
<dbReference type="Pfam" id="PF13391">
    <property type="entry name" value="HNH_2"/>
    <property type="match status" value="1"/>
</dbReference>
<protein>
    <submittedName>
        <fullName evidence="3">RHTO0S27e01464g1_1</fullName>
    </submittedName>
</protein>
<feature type="domain" description="HNH nuclease" evidence="2">
    <location>
        <begin position="111"/>
        <end position="175"/>
    </location>
</feature>
<feature type="compositionally biased region" description="Low complexity" evidence="1">
    <location>
        <begin position="397"/>
        <end position="413"/>
    </location>
</feature>
<organism evidence="3">
    <name type="scientific">Rhodotorula toruloides</name>
    <name type="common">Yeast</name>
    <name type="synonym">Rhodosporidium toruloides</name>
    <dbReference type="NCBI Taxonomy" id="5286"/>
    <lineage>
        <taxon>Eukaryota</taxon>
        <taxon>Fungi</taxon>
        <taxon>Dikarya</taxon>
        <taxon>Basidiomycota</taxon>
        <taxon>Pucciniomycotina</taxon>
        <taxon>Microbotryomycetes</taxon>
        <taxon>Sporidiobolales</taxon>
        <taxon>Sporidiobolaceae</taxon>
        <taxon>Rhodotorula</taxon>
    </lineage>
</organism>
<feature type="region of interest" description="Disordered" evidence="1">
    <location>
        <begin position="397"/>
        <end position="457"/>
    </location>
</feature>
<proteinExistence type="predicted"/>
<feature type="region of interest" description="Disordered" evidence="1">
    <location>
        <begin position="1"/>
        <end position="24"/>
    </location>
</feature>
<evidence type="ECO:0000313" key="3">
    <source>
        <dbReference type="EMBL" id="CDR49523.1"/>
    </source>
</evidence>
<evidence type="ECO:0000259" key="2">
    <source>
        <dbReference type="Pfam" id="PF13391"/>
    </source>
</evidence>
<dbReference type="EMBL" id="LK052962">
    <property type="protein sequence ID" value="CDR49523.1"/>
    <property type="molecule type" value="Genomic_DNA"/>
</dbReference>
<accession>A0A061BHS9</accession>
<name>A0A061BHS9_RHOTO</name>
<gene>
    <name evidence="3" type="ORF">RHTO0S_27e01464g</name>
</gene>